<keyword evidence="2" id="KW-1185">Reference proteome</keyword>
<sequence>MTDTKLLKEGITPFAAESWL</sequence>
<dbReference type="Proteomes" id="UP000257109">
    <property type="component" value="Unassembled WGS sequence"/>
</dbReference>
<reference evidence="1" key="1">
    <citation type="submission" date="2018-05" db="EMBL/GenBank/DDBJ databases">
        <title>Draft genome of Mucuna pruriens seed.</title>
        <authorList>
            <person name="Nnadi N.E."/>
            <person name="Vos R."/>
            <person name="Hasami M.H."/>
            <person name="Devisetty U.K."/>
            <person name="Aguiy J.C."/>
        </authorList>
    </citation>
    <scope>NUCLEOTIDE SEQUENCE [LARGE SCALE GENOMIC DNA]</scope>
    <source>
        <strain evidence="1">JCA_2017</strain>
    </source>
</reference>
<name>A0A371HWF7_MUCPR</name>
<organism evidence="1 2">
    <name type="scientific">Mucuna pruriens</name>
    <name type="common">Velvet bean</name>
    <name type="synonym">Dolichos pruriens</name>
    <dbReference type="NCBI Taxonomy" id="157652"/>
    <lineage>
        <taxon>Eukaryota</taxon>
        <taxon>Viridiplantae</taxon>
        <taxon>Streptophyta</taxon>
        <taxon>Embryophyta</taxon>
        <taxon>Tracheophyta</taxon>
        <taxon>Spermatophyta</taxon>
        <taxon>Magnoliopsida</taxon>
        <taxon>eudicotyledons</taxon>
        <taxon>Gunneridae</taxon>
        <taxon>Pentapetalae</taxon>
        <taxon>rosids</taxon>
        <taxon>fabids</taxon>
        <taxon>Fabales</taxon>
        <taxon>Fabaceae</taxon>
        <taxon>Papilionoideae</taxon>
        <taxon>50 kb inversion clade</taxon>
        <taxon>NPAAA clade</taxon>
        <taxon>indigoferoid/millettioid clade</taxon>
        <taxon>Phaseoleae</taxon>
        <taxon>Mucuna</taxon>
    </lineage>
</organism>
<proteinExistence type="predicted"/>
<protein>
    <submittedName>
        <fullName evidence="1">Uncharacterized protein</fullName>
    </submittedName>
</protein>
<evidence type="ECO:0000313" key="1">
    <source>
        <dbReference type="EMBL" id="RDY07136.1"/>
    </source>
</evidence>
<comment type="caution">
    <text evidence="1">The sequence shown here is derived from an EMBL/GenBank/DDBJ whole genome shotgun (WGS) entry which is preliminary data.</text>
</comment>
<dbReference type="EMBL" id="QJKJ01001541">
    <property type="protein sequence ID" value="RDY07136.1"/>
    <property type="molecule type" value="Genomic_DNA"/>
</dbReference>
<accession>A0A371HWF7</accession>
<gene>
    <name evidence="1" type="ORF">CR513_08787</name>
</gene>
<dbReference type="AlphaFoldDB" id="A0A371HWF7"/>
<evidence type="ECO:0000313" key="2">
    <source>
        <dbReference type="Proteomes" id="UP000257109"/>
    </source>
</evidence>